<evidence type="ECO:0000256" key="1">
    <source>
        <dbReference type="SAM" id="MobiDB-lite"/>
    </source>
</evidence>
<feature type="compositionally biased region" description="Polar residues" evidence="1">
    <location>
        <begin position="174"/>
        <end position="189"/>
    </location>
</feature>
<feature type="signal peptide" evidence="2">
    <location>
        <begin position="1"/>
        <end position="20"/>
    </location>
</feature>
<organism evidence="3 4">
    <name type="scientific">Echinococcus multilocularis</name>
    <name type="common">Fox tapeworm</name>
    <dbReference type="NCBI Taxonomy" id="6211"/>
    <lineage>
        <taxon>Eukaryota</taxon>
        <taxon>Metazoa</taxon>
        <taxon>Spiralia</taxon>
        <taxon>Lophotrochozoa</taxon>
        <taxon>Platyhelminthes</taxon>
        <taxon>Cestoda</taxon>
        <taxon>Eucestoda</taxon>
        <taxon>Cyclophyllidea</taxon>
        <taxon>Taeniidae</taxon>
        <taxon>Echinococcus</taxon>
    </lineage>
</organism>
<dbReference type="STRING" id="6211.A0A087VXY1"/>
<keyword evidence="4" id="KW-1185">Reference proteome</keyword>
<protein>
    <submittedName>
        <fullName evidence="3">Chorion class high cysteine protein 12</fullName>
    </submittedName>
</protein>
<dbReference type="Proteomes" id="UP000017246">
    <property type="component" value="Unassembled WGS sequence"/>
</dbReference>
<evidence type="ECO:0000256" key="2">
    <source>
        <dbReference type="SAM" id="SignalP"/>
    </source>
</evidence>
<evidence type="ECO:0000313" key="4">
    <source>
        <dbReference type="Proteomes" id="UP000017246"/>
    </source>
</evidence>
<dbReference type="OrthoDB" id="6247131at2759"/>
<reference evidence="3" key="2">
    <citation type="submission" date="2015-11" db="EMBL/GenBank/DDBJ databases">
        <authorList>
            <person name="Zhang Y."/>
            <person name="Guo Z."/>
        </authorList>
    </citation>
    <scope>NUCLEOTIDE SEQUENCE</scope>
</reference>
<reference evidence="3" key="1">
    <citation type="journal article" date="2013" name="Nature">
        <title>The genomes of four tapeworm species reveal adaptations to parasitism.</title>
        <authorList>
            <person name="Tsai I.J."/>
            <person name="Zarowiecki M."/>
            <person name="Holroyd N."/>
            <person name="Garciarrubio A."/>
            <person name="Sanchez-Flores A."/>
            <person name="Brooks K.L."/>
            <person name="Tracey A."/>
            <person name="Bobes R.J."/>
            <person name="Fragoso G."/>
            <person name="Sciutto E."/>
            <person name="Aslett M."/>
            <person name="Beasley H."/>
            <person name="Bennett H.M."/>
            <person name="Cai J."/>
            <person name="Camicia F."/>
            <person name="Clark R."/>
            <person name="Cucher M."/>
            <person name="De Silva N."/>
            <person name="Day T.A."/>
            <person name="Deplazes P."/>
            <person name="Estrada K."/>
            <person name="Fernandez C."/>
            <person name="Holland P.W."/>
            <person name="Hou J."/>
            <person name="Hu S."/>
            <person name="Huckvale T."/>
            <person name="Hung S.S."/>
            <person name="Kamenetzky L."/>
            <person name="Keane J.A."/>
            <person name="Kiss F."/>
            <person name="Koziol U."/>
            <person name="Lambert O."/>
            <person name="Liu K."/>
            <person name="Luo X."/>
            <person name="Luo Y."/>
            <person name="Macchiaroli N."/>
            <person name="Nichol S."/>
            <person name="Paps J."/>
            <person name="Parkinson J."/>
            <person name="Pouchkina-Stantcheva N."/>
            <person name="Riddiford N."/>
            <person name="Rosenzvit M."/>
            <person name="Salinas G."/>
            <person name="Wasmuth J.D."/>
            <person name="Zamanian M."/>
            <person name="Zheng Y."/>
            <person name="Cai X."/>
            <person name="Soberon X."/>
            <person name="Olson P.D."/>
            <person name="Laclette J.P."/>
            <person name="Brehm K."/>
            <person name="Berriman M."/>
            <person name="Garciarrubio A."/>
            <person name="Bobes R.J."/>
            <person name="Fragoso G."/>
            <person name="Sanchez-Flores A."/>
            <person name="Estrada K."/>
            <person name="Cevallos M.A."/>
            <person name="Morett E."/>
            <person name="Gonzalez V."/>
            <person name="Portillo T."/>
            <person name="Ochoa-Leyva A."/>
            <person name="Jose M.V."/>
            <person name="Sciutto E."/>
            <person name="Landa A."/>
            <person name="Jimenez L."/>
            <person name="Valdes V."/>
            <person name="Carrero J.C."/>
            <person name="Larralde C."/>
            <person name="Morales-Montor J."/>
            <person name="Limon-Lason J."/>
            <person name="Soberon X."/>
            <person name="Laclette J.P."/>
        </authorList>
    </citation>
    <scope>NUCLEOTIDE SEQUENCE [LARGE SCALE GENOMIC DNA]</scope>
</reference>
<evidence type="ECO:0000313" key="3">
    <source>
        <dbReference type="EMBL" id="CDI97061.1"/>
    </source>
</evidence>
<keyword evidence="2" id="KW-0732">Signal</keyword>
<name>A0A087VXY1_ECHMU</name>
<feature type="chain" id="PRO_5001831620" evidence="2">
    <location>
        <begin position="21"/>
        <end position="770"/>
    </location>
</feature>
<feature type="region of interest" description="Disordered" evidence="1">
    <location>
        <begin position="174"/>
        <end position="197"/>
    </location>
</feature>
<gene>
    <name evidence="3" type="ORF">EmuJ_000080900</name>
</gene>
<accession>A0A087VXY1</accession>
<dbReference type="EMBL" id="LN902843">
    <property type="protein sequence ID" value="CDI97061.1"/>
    <property type="molecule type" value="Genomic_DNA"/>
</dbReference>
<sequence>MVSVGVFAVVMSSIIVGGFSYPTQPTFPSCQSRVCHSGANTGYGCRGGVCDYTCSESSCHGLGNAIFPQKGMQETWGGGALGKQGCYGGNCGYWSGCKNGKCSDFYDFQQCQHVKCVNGSFHGYGCSTGGNCRVVCFIDVCHSVDNYGKVYQPSIPAAKHPHYDDVFYVNKTSKSSQSTKGESGASPNKSGEYGSDWKGIREVRRRGPAKVTRDMHGYGVPAYGTMDGGYGYGYGYDYGHGYGYDPRVGYGVPNYGQAMYPQPQMPYPSTYVTTMDPHVLQSMLLHMPNLNQLLMHVDAVLLQSALMRVPGYGAYASSMDAYTLQSTIAGLPYVRDIVASMDARLLQWMVAYVPNIDAILSSVTPAVSSATVPKEPSKASEAKKTIAKTSERATDMPDLVNMTDAEVTQLIISTVPSIPPQYANVLFNKEPRFVQYIIENHQNLHSLLDNMNAQTLQYVAAYVPTFGKIIANMNRNTLEVVFDKLPNTAKYLADMEPEVVRAIVAKLPPLAQYAPTEPSTTAPPTNPTLAPTLETEASELAQTTFATTMTIFTDGALELEQSEAAFTHKVSKMPNMEKATSLGDLDEYAHSQPSTVAPQTNPSLVPEMQTQASKVLSTVVATAVTLFPGDELGSEKSEIAPTDKVSKMPNLEKATSLSDLDEFAHSQPSTAAPQMNPSLVPEMQTQASKVLSTVVATAVTLFPGDELGSEKSEIAPTDKVSKMPNLEKATSLSDLDEYVYSQPSTTTPQSNTTLDDEVELEFGVVVPNNS</sequence>
<proteinExistence type="predicted"/>
<dbReference type="OMA" id="LQWMVAY"/>
<dbReference type="AlphaFoldDB" id="A0A087VXY1"/>
<feature type="region of interest" description="Disordered" evidence="1">
    <location>
        <begin position="707"/>
        <end position="727"/>
    </location>
</feature>